<dbReference type="EMBL" id="SRLO01000001">
    <property type="protein sequence ID" value="TNN89714.1"/>
    <property type="molecule type" value="Genomic_DNA"/>
</dbReference>
<dbReference type="Proteomes" id="UP000314294">
    <property type="component" value="Unassembled WGS sequence"/>
</dbReference>
<reference evidence="1 2" key="1">
    <citation type="submission" date="2019-03" db="EMBL/GenBank/DDBJ databases">
        <title>First draft genome of Liparis tanakae, snailfish: a comprehensive survey of snailfish specific genes.</title>
        <authorList>
            <person name="Kim W."/>
            <person name="Song I."/>
            <person name="Jeong J.-H."/>
            <person name="Kim D."/>
            <person name="Kim S."/>
            <person name="Ryu S."/>
            <person name="Song J.Y."/>
            <person name="Lee S.K."/>
        </authorList>
    </citation>
    <scope>NUCLEOTIDE SEQUENCE [LARGE SCALE GENOMIC DNA]</scope>
    <source>
        <tissue evidence="1">Muscle</tissue>
    </source>
</reference>
<evidence type="ECO:0000313" key="2">
    <source>
        <dbReference type="Proteomes" id="UP000314294"/>
    </source>
</evidence>
<dbReference type="AlphaFoldDB" id="A0A4Z2JIX8"/>
<gene>
    <name evidence="1" type="ORF">EYF80_000317</name>
</gene>
<protein>
    <submittedName>
        <fullName evidence="1">Uncharacterized protein</fullName>
    </submittedName>
</protein>
<accession>A0A4Z2JIX8</accession>
<comment type="caution">
    <text evidence="1">The sequence shown here is derived from an EMBL/GenBank/DDBJ whole genome shotgun (WGS) entry which is preliminary data.</text>
</comment>
<name>A0A4Z2JIX8_9TELE</name>
<evidence type="ECO:0000313" key="1">
    <source>
        <dbReference type="EMBL" id="TNN89714.1"/>
    </source>
</evidence>
<keyword evidence="2" id="KW-1185">Reference proteome</keyword>
<proteinExistence type="predicted"/>
<organism evidence="1 2">
    <name type="scientific">Liparis tanakae</name>
    <name type="common">Tanaka's snailfish</name>
    <dbReference type="NCBI Taxonomy" id="230148"/>
    <lineage>
        <taxon>Eukaryota</taxon>
        <taxon>Metazoa</taxon>
        <taxon>Chordata</taxon>
        <taxon>Craniata</taxon>
        <taxon>Vertebrata</taxon>
        <taxon>Euteleostomi</taxon>
        <taxon>Actinopterygii</taxon>
        <taxon>Neopterygii</taxon>
        <taxon>Teleostei</taxon>
        <taxon>Neoteleostei</taxon>
        <taxon>Acanthomorphata</taxon>
        <taxon>Eupercaria</taxon>
        <taxon>Perciformes</taxon>
        <taxon>Cottioidei</taxon>
        <taxon>Cottales</taxon>
        <taxon>Liparidae</taxon>
        <taxon>Liparis</taxon>
    </lineage>
</organism>
<sequence>MYVSPVPWVKWALQRGCQAAIQMVKETSRVAVSDVTQPAYSAAPAPHSALYHIKLYVTEPTSVSALPATSSPSSGGWLHTVSMRLIRISEPYAKSSTESTLTLATLARTPSRSRLLVTIFAMAGLLLEITGRMSGMRLMRHRAARFGSAHAK</sequence>